<evidence type="ECO:0000256" key="1">
    <source>
        <dbReference type="SAM" id="Phobius"/>
    </source>
</evidence>
<protein>
    <submittedName>
        <fullName evidence="2">Uncharacterized protein</fullName>
    </submittedName>
</protein>
<comment type="caution">
    <text evidence="2">The sequence shown here is derived from an EMBL/GenBank/DDBJ whole genome shotgun (WGS) entry which is preliminary data.</text>
</comment>
<feature type="transmembrane region" description="Helical" evidence="1">
    <location>
        <begin position="163"/>
        <end position="179"/>
    </location>
</feature>
<keyword evidence="1" id="KW-1133">Transmembrane helix</keyword>
<accession>A0A2N0QXJ4</accession>
<evidence type="ECO:0000313" key="2">
    <source>
        <dbReference type="EMBL" id="PKC55774.1"/>
    </source>
</evidence>
<dbReference type="Proteomes" id="UP000232688">
    <property type="component" value="Unassembled WGS sequence"/>
</dbReference>
<keyword evidence="1" id="KW-0472">Membrane</keyword>
<dbReference type="VEuPathDB" id="FungiDB:RhiirFUN_018555"/>
<name>A0A2N0QXJ4_9GLOM</name>
<dbReference type="VEuPathDB" id="FungiDB:RhiirA1_475037"/>
<dbReference type="AlphaFoldDB" id="A0A2N0QXJ4"/>
<dbReference type="EMBL" id="LLXH01002429">
    <property type="protein sequence ID" value="PKC55774.1"/>
    <property type="molecule type" value="Genomic_DNA"/>
</dbReference>
<proteinExistence type="predicted"/>
<evidence type="ECO:0000313" key="3">
    <source>
        <dbReference type="Proteomes" id="UP000232688"/>
    </source>
</evidence>
<reference evidence="2 3" key="1">
    <citation type="submission" date="2017-10" db="EMBL/GenBank/DDBJ databases">
        <title>Extensive intraspecific genome diversity in a model arbuscular mycorrhizal fungus.</title>
        <authorList>
            <person name="Chen E.C.H."/>
            <person name="Morin E."/>
            <person name="Baudet D."/>
            <person name="Noel J."/>
            <person name="Ndikumana S."/>
            <person name="Charron P."/>
            <person name="St-Onge C."/>
            <person name="Giorgi J."/>
            <person name="Grigoriev I.V."/>
            <person name="Roux C."/>
            <person name="Martin F.M."/>
            <person name="Corradi N."/>
        </authorList>
    </citation>
    <scope>NUCLEOTIDE SEQUENCE [LARGE SCALE GENOMIC DNA]</scope>
    <source>
        <strain evidence="2 3">A1</strain>
    </source>
</reference>
<gene>
    <name evidence="2" type="ORF">RhiirA1_475037</name>
</gene>
<organism evidence="2 3">
    <name type="scientific">Rhizophagus irregularis</name>
    <dbReference type="NCBI Taxonomy" id="588596"/>
    <lineage>
        <taxon>Eukaryota</taxon>
        <taxon>Fungi</taxon>
        <taxon>Fungi incertae sedis</taxon>
        <taxon>Mucoromycota</taxon>
        <taxon>Glomeromycotina</taxon>
        <taxon>Glomeromycetes</taxon>
        <taxon>Glomerales</taxon>
        <taxon>Glomeraceae</taxon>
        <taxon>Rhizophagus</taxon>
    </lineage>
</organism>
<keyword evidence="1" id="KW-0812">Transmembrane</keyword>
<sequence>MTVYRIYIRDNQSIDCATFENDLSQTTRSNKKSETKNTYKRKAASKEKRIHHDQVASEAIVGMKKENLLERQIKLRRETAEAGAIELKNQQLKMSLGGTTCRLLQDSKLSEITEQTGDSCGGSYINQKFLSCKLSESTINLLKKNNYSQLQYMVQQFCQNQNFISLKIGIILILLNLILKKFVPF</sequence>
<reference evidence="2 3" key="2">
    <citation type="submission" date="2017-10" db="EMBL/GenBank/DDBJ databases">
        <title>Genome analyses suggest a sexual origin of heterokaryosis in a supposedly ancient asexual fungus.</title>
        <authorList>
            <person name="Corradi N."/>
            <person name="Sedzielewska K."/>
            <person name="Noel J."/>
            <person name="Charron P."/>
            <person name="Farinelli L."/>
            <person name="Marton T."/>
            <person name="Kruger M."/>
            <person name="Pelin A."/>
            <person name="Brachmann A."/>
            <person name="Corradi N."/>
        </authorList>
    </citation>
    <scope>NUCLEOTIDE SEQUENCE [LARGE SCALE GENOMIC DNA]</scope>
    <source>
        <strain evidence="2 3">A1</strain>
    </source>
</reference>